<sequence length="48" mass="5473">MKHEEEKRTIIKVSQHAFIGAAVEVTVLLLHDIMLVGFLGDFSFFKIL</sequence>
<dbReference type="EMBL" id="GG657450">
    <property type="protein sequence ID" value="OAT05990.1"/>
    <property type="molecule type" value="Genomic_DNA"/>
</dbReference>
<dbReference type="RefSeq" id="XP_031576988.1">
    <property type="nucleotide sequence ID" value="XM_031724472.1"/>
</dbReference>
<dbReference type="Proteomes" id="UP000002038">
    <property type="component" value="Unassembled WGS sequence"/>
</dbReference>
<keyword evidence="1" id="KW-0812">Transmembrane</keyword>
<accession>A0A179UDS1</accession>
<reference evidence="3" key="1">
    <citation type="journal article" date="2015" name="PLoS Genet.">
        <title>The dynamic genome and transcriptome of the human fungal pathogen Blastomyces and close relative Emmonsia.</title>
        <authorList>
            <person name="Munoz J.F."/>
            <person name="Gauthier G.M."/>
            <person name="Desjardins C.A."/>
            <person name="Gallo J.E."/>
            <person name="Holder J."/>
            <person name="Sullivan T.D."/>
            <person name="Marty A.J."/>
            <person name="Carmen J.C."/>
            <person name="Chen Z."/>
            <person name="Ding L."/>
            <person name="Gujja S."/>
            <person name="Magrini V."/>
            <person name="Misas E."/>
            <person name="Mitreva M."/>
            <person name="Priest M."/>
            <person name="Saif S."/>
            <person name="Whiston E.A."/>
            <person name="Young S."/>
            <person name="Zeng Q."/>
            <person name="Goldman W.E."/>
            <person name="Mardis E.R."/>
            <person name="Taylor J.W."/>
            <person name="McEwen J.G."/>
            <person name="Clay O.K."/>
            <person name="Klein B.S."/>
            <person name="Cuomo C.A."/>
        </authorList>
    </citation>
    <scope>NUCLEOTIDE SEQUENCE [LARGE SCALE GENOMIC DNA]</scope>
    <source>
        <strain evidence="3">SLH14081</strain>
    </source>
</reference>
<keyword evidence="1" id="KW-0472">Membrane</keyword>
<proteinExistence type="predicted"/>
<dbReference type="KEGG" id="bgh:BDBG_16536"/>
<keyword evidence="1" id="KW-1133">Transmembrane helix</keyword>
<name>A0A179UDS1_BLAGS</name>
<dbReference type="AlphaFoldDB" id="A0A179UDS1"/>
<evidence type="ECO:0000313" key="2">
    <source>
        <dbReference type="EMBL" id="OAT05990.1"/>
    </source>
</evidence>
<evidence type="ECO:0000313" key="3">
    <source>
        <dbReference type="Proteomes" id="UP000002038"/>
    </source>
</evidence>
<gene>
    <name evidence="2" type="ORF">BDBG_16536</name>
</gene>
<keyword evidence="3" id="KW-1185">Reference proteome</keyword>
<feature type="transmembrane region" description="Helical" evidence="1">
    <location>
        <begin position="21"/>
        <end position="45"/>
    </location>
</feature>
<protein>
    <submittedName>
        <fullName evidence="2">Uncharacterized protein</fullName>
    </submittedName>
</protein>
<dbReference type="GeneID" id="42528622"/>
<organism evidence="2 3">
    <name type="scientific">Blastomyces gilchristii (strain SLH14081)</name>
    <name type="common">Blastomyces dermatitidis</name>
    <dbReference type="NCBI Taxonomy" id="559298"/>
    <lineage>
        <taxon>Eukaryota</taxon>
        <taxon>Fungi</taxon>
        <taxon>Dikarya</taxon>
        <taxon>Ascomycota</taxon>
        <taxon>Pezizomycotina</taxon>
        <taxon>Eurotiomycetes</taxon>
        <taxon>Eurotiomycetidae</taxon>
        <taxon>Onygenales</taxon>
        <taxon>Ajellomycetaceae</taxon>
        <taxon>Blastomyces</taxon>
    </lineage>
</organism>
<evidence type="ECO:0000256" key="1">
    <source>
        <dbReference type="SAM" id="Phobius"/>
    </source>
</evidence>
<dbReference type="VEuPathDB" id="FungiDB:BDBG_16536"/>